<dbReference type="AlphaFoldDB" id="A0A015LCF7"/>
<dbReference type="SUPFAM" id="SSF51101">
    <property type="entry name" value="Mannose-binding lectins"/>
    <property type="match status" value="1"/>
</dbReference>
<evidence type="ECO:0008006" key="4">
    <source>
        <dbReference type="Google" id="ProtNLM"/>
    </source>
</evidence>
<dbReference type="InterPro" id="IPR036404">
    <property type="entry name" value="Jacalin-like_lectin_dom_sf"/>
</dbReference>
<evidence type="ECO:0000313" key="2">
    <source>
        <dbReference type="EMBL" id="EXX77389.1"/>
    </source>
</evidence>
<feature type="transmembrane region" description="Helical" evidence="1">
    <location>
        <begin position="373"/>
        <end position="393"/>
    </location>
</feature>
<sequence length="579" mass="66111">MNETDDKTYSWDDRIDDFMSILYNKVKDSKDSNKFIPNKIFLNVSLLSTLIFLFFVNHENNDDDIFVQIKDKAKDITCKEIVETELNYWIRKFQPIKKLLLEYLVIQENDIRVIHITNLVEKCNLFFEEISKNEKIMHLIPFTVTFAIMHFTVLRESLKLQTSNFGINEFKEIISRYKDHFTNSFNQFFAWRTDQITTKTSISNDLNSTSLFTFQANGEVKDKVCNKTVNYFAKSSNDQIFIKVFDLIKLRMFTEAKADFMKMFLHIFSLTNFVHDFEPSYNISWPLSISSFWVGPYGIDTFPDGSHNFDDNSKIFYNISEDESGVITKIEIRCGGIVDHIQAFYEDGRVGKKIGNGGGSKHVVSDLDKSSKYIVAVKLMFGLGLLGTIEFIFNDGNTTGLLGSLHENDHDITGSIQIGPFGKHNKFRLSSIMGGGGKIRINKDYGENVAHVAFKFQHIDSVKTYFRPSFPMAHIISKIFYNISEDESGVITKIKLRSGEIIDHIQAFYEGGRAGEGGVGYIISDLDNSSKYIVVANLIFGVGLLGTIKFIFNDGKSAKFGKLYQLHQVTGSNWSIRET</sequence>
<keyword evidence="1" id="KW-1133">Transmembrane helix</keyword>
<dbReference type="SUPFAM" id="SSF56849">
    <property type="entry name" value="delta-Endotoxin (insectocide), N-terminal domain"/>
    <property type="match status" value="1"/>
</dbReference>
<gene>
    <name evidence="2" type="ORF">RirG_024170</name>
</gene>
<keyword evidence="3" id="KW-1185">Reference proteome</keyword>
<proteinExistence type="predicted"/>
<evidence type="ECO:0000256" key="1">
    <source>
        <dbReference type="SAM" id="Phobius"/>
    </source>
</evidence>
<dbReference type="OrthoDB" id="2338724at2759"/>
<feature type="transmembrane region" description="Helical" evidence="1">
    <location>
        <begin position="136"/>
        <end position="154"/>
    </location>
</feature>
<protein>
    <recommendedName>
        <fullName evidence="4">Jacalin-type lectin domain-containing protein</fullName>
    </recommendedName>
</protein>
<keyword evidence="1" id="KW-0472">Membrane</keyword>
<keyword evidence="1" id="KW-0812">Transmembrane</keyword>
<dbReference type="EMBL" id="JEMT01011113">
    <property type="protein sequence ID" value="EXX77389.1"/>
    <property type="molecule type" value="Genomic_DNA"/>
</dbReference>
<reference evidence="2 3" key="1">
    <citation type="submission" date="2014-02" db="EMBL/GenBank/DDBJ databases">
        <title>Single nucleus genome sequencing reveals high similarity among nuclei of an endomycorrhizal fungus.</title>
        <authorList>
            <person name="Lin K."/>
            <person name="Geurts R."/>
            <person name="Zhang Z."/>
            <person name="Limpens E."/>
            <person name="Saunders D.G."/>
            <person name="Mu D."/>
            <person name="Pang E."/>
            <person name="Cao H."/>
            <person name="Cha H."/>
            <person name="Lin T."/>
            <person name="Zhou Q."/>
            <person name="Shang Y."/>
            <person name="Li Y."/>
            <person name="Ivanov S."/>
            <person name="Sharma T."/>
            <person name="Velzen R.V."/>
            <person name="Ruijter N.D."/>
            <person name="Aanen D.K."/>
            <person name="Win J."/>
            <person name="Kamoun S."/>
            <person name="Bisseling T."/>
            <person name="Huang S."/>
        </authorList>
    </citation>
    <scope>NUCLEOTIDE SEQUENCE [LARGE SCALE GENOMIC DNA]</scope>
    <source>
        <strain evidence="3">DAOM197198w</strain>
    </source>
</reference>
<accession>A0A015LCF7</accession>
<feature type="transmembrane region" description="Helical" evidence="1">
    <location>
        <begin position="532"/>
        <end position="552"/>
    </location>
</feature>
<organism evidence="2 3">
    <name type="scientific">Rhizophagus irregularis (strain DAOM 197198w)</name>
    <name type="common">Glomus intraradices</name>
    <dbReference type="NCBI Taxonomy" id="1432141"/>
    <lineage>
        <taxon>Eukaryota</taxon>
        <taxon>Fungi</taxon>
        <taxon>Fungi incertae sedis</taxon>
        <taxon>Mucoromycota</taxon>
        <taxon>Glomeromycotina</taxon>
        <taxon>Glomeromycetes</taxon>
        <taxon>Glomerales</taxon>
        <taxon>Glomeraceae</taxon>
        <taxon>Rhizophagus</taxon>
    </lineage>
</organism>
<comment type="caution">
    <text evidence="2">The sequence shown here is derived from an EMBL/GenBank/DDBJ whole genome shotgun (WGS) entry which is preliminary data.</text>
</comment>
<dbReference type="InterPro" id="IPR036716">
    <property type="entry name" value="Pest_crys_N_sf"/>
</dbReference>
<dbReference type="Gene3D" id="1.20.190.10">
    <property type="entry name" value="Pesticidal crystal protein, N-terminal domain"/>
    <property type="match status" value="1"/>
</dbReference>
<name>A0A015LCF7_RHIIW</name>
<dbReference type="Proteomes" id="UP000022910">
    <property type="component" value="Unassembled WGS sequence"/>
</dbReference>
<dbReference type="GO" id="GO:0090729">
    <property type="term" value="F:toxin activity"/>
    <property type="evidence" value="ECO:0007669"/>
    <property type="project" value="InterPro"/>
</dbReference>
<dbReference type="Gene3D" id="2.100.10.30">
    <property type="entry name" value="Jacalin-like lectin domain"/>
    <property type="match status" value="1"/>
</dbReference>
<dbReference type="HOGENOM" id="CLU_033835_0_0_1"/>
<evidence type="ECO:0000313" key="3">
    <source>
        <dbReference type="Proteomes" id="UP000022910"/>
    </source>
</evidence>
<feature type="transmembrane region" description="Helical" evidence="1">
    <location>
        <begin position="40"/>
        <end position="56"/>
    </location>
</feature>